<evidence type="ECO:0000256" key="1">
    <source>
        <dbReference type="ARBA" id="ARBA00004141"/>
    </source>
</evidence>
<comment type="caution">
    <text evidence="12">The sequence shown here is derived from an EMBL/GenBank/DDBJ whole genome shotgun (WGS) entry which is preliminary data.</text>
</comment>
<feature type="compositionally biased region" description="Low complexity" evidence="8">
    <location>
        <begin position="871"/>
        <end position="884"/>
    </location>
</feature>
<evidence type="ECO:0000313" key="13">
    <source>
        <dbReference type="Proteomes" id="UP000612055"/>
    </source>
</evidence>
<dbReference type="Proteomes" id="UP000612055">
    <property type="component" value="Unassembled WGS sequence"/>
</dbReference>
<keyword evidence="5" id="KW-0406">Ion transport</keyword>
<gene>
    <name evidence="12" type="ORF">HYH03_005343</name>
</gene>
<feature type="region of interest" description="Disordered" evidence="8">
    <location>
        <begin position="1423"/>
        <end position="1476"/>
    </location>
</feature>
<feature type="chain" id="PRO_5032984005" description="Cyclic nucleotide-binding domain-containing protein" evidence="10">
    <location>
        <begin position="20"/>
        <end position="1644"/>
    </location>
</feature>
<evidence type="ECO:0000256" key="7">
    <source>
        <dbReference type="SAM" id="Coils"/>
    </source>
</evidence>
<dbReference type="GO" id="GO:0005249">
    <property type="term" value="F:voltage-gated potassium channel activity"/>
    <property type="evidence" value="ECO:0007669"/>
    <property type="project" value="TreeGrafter"/>
</dbReference>
<dbReference type="InterPro" id="IPR050818">
    <property type="entry name" value="KCNH_animal-type"/>
</dbReference>
<feature type="compositionally biased region" description="Low complexity" evidence="8">
    <location>
        <begin position="554"/>
        <end position="578"/>
    </location>
</feature>
<feature type="compositionally biased region" description="Low complexity" evidence="8">
    <location>
        <begin position="959"/>
        <end position="969"/>
    </location>
</feature>
<protein>
    <recommendedName>
        <fullName evidence="11">Cyclic nucleotide-binding domain-containing protein</fullName>
    </recommendedName>
</protein>
<evidence type="ECO:0000313" key="12">
    <source>
        <dbReference type="EMBL" id="KAG2496519.1"/>
    </source>
</evidence>
<feature type="region of interest" description="Disordered" evidence="8">
    <location>
        <begin position="865"/>
        <end position="887"/>
    </location>
</feature>
<feature type="transmembrane region" description="Helical" evidence="9">
    <location>
        <begin position="76"/>
        <end position="95"/>
    </location>
</feature>
<keyword evidence="10" id="KW-0732">Signal</keyword>
<dbReference type="EMBL" id="JAEHOE010000018">
    <property type="protein sequence ID" value="KAG2496519.1"/>
    <property type="molecule type" value="Genomic_DNA"/>
</dbReference>
<keyword evidence="7" id="KW-0175">Coiled coil</keyword>
<feature type="region of interest" description="Disordered" evidence="8">
    <location>
        <begin position="1086"/>
        <end position="1116"/>
    </location>
</feature>
<dbReference type="Pfam" id="PF00027">
    <property type="entry name" value="cNMP_binding"/>
    <property type="match status" value="1"/>
</dbReference>
<dbReference type="SUPFAM" id="SSF81324">
    <property type="entry name" value="Voltage-gated potassium channels"/>
    <property type="match status" value="1"/>
</dbReference>
<dbReference type="PANTHER" id="PTHR10217:SF435">
    <property type="entry name" value="POTASSIUM VOLTAGE-GATED CHANNEL PROTEIN EAG"/>
    <property type="match status" value="1"/>
</dbReference>
<keyword evidence="6 9" id="KW-0472">Membrane</keyword>
<feature type="transmembrane region" description="Helical" evidence="9">
    <location>
        <begin position="29"/>
        <end position="52"/>
    </location>
</feature>
<evidence type="ECO:0000256" key="3">
    <source>
        <dbReference type="ARBA" id="ARBA00022692"/>
    </source>
</evidence>
<dbReference type="GO" id="GO:0005886">
    <property type="term" value="C:plasma membrane"/>
    <property type="evidence" value="ECO:0007669"/>
    <property type="project" value="TreeGrafter"/>
</dbReference>
<accession>A0A835YF83</accession>
<feature type="region of interest" description="Disordered" evidence="8">
    <location>
        <begin position="915"/>
        <end position="991"/>
    </location>
</feature>
<dbReference type="InterPro" id="IPR000595">
    <property type="entry name" value="cNMP-bd_dom"/>
</dbReference>
<feature type="compositionally biased region" description="Low complexity" evidence="8">
    <location>
        <begin position="687"/>
        <end position="701"/>
    </location>
</feature>
<feature type="compositionally biased region" description="Low complexity" evidence="8">
    <location>
        <begin position="503"/>
        <end position="518"/>
    </location>
</feature>
<dbReference type="CDD" id="cd00038">
    <property type="entry name" value="CAP_ED"/>
    <property type="match status" value="1"/>
</dbReference>
<feature type="compositionally biased region" description="Low complexity" evidence="8">
    <location>
        <begin position="452"/>
        <end position="462"/>
    </location>
</feature>
<keyword evidence="3 9" id="KW-0812">Transmembrane</keyword>
<name>A0A835YF83_9CHLO</name>
<evidence type="ECO:0000256" key="8">
    <source>
        <dbReference type="SAM" id="MobiDB-lite"/>
    </source>
</evidence>
<feature type="domain" description="Cyclic nucleotide-binding" evidence="11">
    <location>
        <begin position="253"/>
        <end position="353"/>
    </location>
</feature>
<feature type="compositionally biased region" description="Low complexity" evidence="8">
    <location>
        <begin position="1423"/>
        <end position="1438"/>
    </location>
</feature>
<feature type="region of interest" description="Disordered" evidence="8">
    <location>
        <begin position="1018"/>
        <end position="1044"/>
    </location>
</feature>
<feature type="region of interest" description="Disordered" evidence="8">
    <location>
        <begin position="1495"/>
        <end position="1514"/>
    </location>
</feature>
<reference evidence="12" key="1">
    <citation type="journal article" date="2020" name="bioRxiv">
        <title>Comparative genomics of Chlamydomonas.</title>
        <authorList>
            <person name="Craig R.J."/>
            <person name="Hasan A.R."/>
            <person name="Ness R.W."/>
            <person name="Keightley P.D."/>
        </authorList>
    </citation>
    <scope>NUCLEOTIDE SEQUENCE</scope>
    <source>
        <strain evidence="12">CCAP 11/70</strain>
    </source>
</reference>
<dbReference type="PANTHER" id="PTHR10217">
    <property type="entry name" value="VOLTAGE AND LIGAND GATED POTASSIUM CHANNEL"/>
    <property type="match status" value="1"/>
</dbReference>
<evidence type="ECO:0000256" key="2">
    <source>
        <dbReference type="ARBA" id="ARBA00022448"/>
    </source>
</evidence>
<evidence type="ECO:0000256" key="6">
    <source>
        <dbReference type="ARBA" id="ARBA00023136"/>
    </source>
</evidence>
<dbReference type="Gene3D" id="2.60.120.10">
    <property type="entry name" value="Jelly Rolls"/>
    <property type="match status" value="1"/>
</dbReference>
<keyword evidence="2" id="KW-0813">Transport</keyword>
<feature type="compositionally biased region" description="Low complexity" evidence="8">
    <location>
        <begin position="400"/>
        <end position="409"/>
    </location>
</feature>
<dbReference type="Gene3D" id="1.10.287.70">
    <property type="match status" value="1"/>
</dbReference>
<dbReference type="GO" id="GO:0042391">
    <property type="term" value="P:regulation of membrane potential"/>
    <property type="evidence" value="ECO:0007669"/>
    <property type="project" value="TreeGrafter"/>
</dbReference>
<feature type="coiled-coil region" evidence="7">
    <location>
        <begin position="1118"/>
        <end position="1152"/>
    </location>
</feature>
<feature type="compositionally biased region" description="Polar residues" evidence="8">
    <location>
        <begin position="1444"/>
        <end position="1453"/>
    </location>
</feature>
<feature type="compositionally biased region" description="Low complexity" evidence="8">
    <location>
        <begin position="429"/>
        <end position="440"/>
    </location>
</feature>
<keyword evidence="13" id="KW-1185">Reference proteome</keyword>
<evidence type="ECO:0000256" key="10">
    <source>
        <dbReference type="SAM" id="SignalP"/>
    </source>
</evidence>
<dbReference type="SUPFAM" id="SSF51206">
    <property type="entry name" value="cAMP-binding domain-like"/>
    <property type="match status" value="1"/>
</dbReference>
<evidence type="ECO:0000256" key="5">
    <source>
        <dbReference type="ARBA" id="ARBA00023065"/>
    </source>
</evidence>
<feature type="signal peptide" evidence="10">
    <location>
        <begin position="1"/>
        <end position="19"/>
    </location>
</feature>
<evidence type="ECO:0000259" key="11">
    <source>
        <dbReference type="PROSITE" id="PS50042"/>
    </source>
</evidence>
<dbReference type="InterPro" id="IPR014710">
    <property type="entry name" value="RmlC-like_jellyroll"/>
</dbReference>
<feature type="transmembrane region" description="Helical" evidence="9">
    <location>
        <begin position="132"/>
        <end position="149"/>
    </location>
</feature>
<dbReference type="SMART" id="SM00100">
    <property type="entry name" value="cNMP"/>
    <property type="match status" value="1"/>
</dbReference>
<dbReference type="InterPro" id="IPR005821">
    <property type="entry name" value="Ion_trans_dom"/>
</dbReference>
<organism evidence="12 13">
    <name type="scientific">Edaphochlamys debaryana</name>
    <dbReference type="NCBI Taxonomy" id="47281"/>
    <lineage>
        <taxon>Eukaryota</taxon>
        <taxon>Viridiplantae</taxon>
        <taxon>Chlorophyta</taxon>
        <taxon>core chlorophytes</taxon>
        <taxon>Chlorophyceae</taxon>
        <taxon>CS clade</taxon>
        <taxon>Chlamydomonadales</taxon>
        <taxon>Chlamydomonadales incertae sedis</taxon>
        <taxon>Edaphochlamys</taxon>
    </lineage>
</organism>
<feature type="region of interest" description="Disordered" evidence="8">
    <location>
        <begin position="1552"/>
        <end position="1577"/>
    </location>
</feature>
<feature type="region of interest" description="Disordered" evidence="8">
    <location>
        <begin position="387"/>
        <end position="852"/>
    </location>
</feature>
<keyword evidence="4 9" id="KW-1133">Transmembrane helix</keyword>
<comment type="subcellular location">
    <subcellularLocation>
        <location evidence="1">Membrane</location>
        <topology evidence="1">Multi-pass membrane protein</topology>
    </subcellularLocation>
</comment>
<proteinExistence type="predicted"/>
<feature type="compositionally biased region" description="Low complexity" evidence="8">
    <location>
        <begin position="593"/>
        <end position="606"/>
    </location>
</feature>
<dbReference type="Pfam" id="PF00520">
    <property type="entry name" value="Ion_trans"/>
    <property type="match status" value="1"/>
</dbReference>
<dbReference type="OrthoDB" id="421226at2759"/>
<dbReference type="InterPro" id="IPR018490">
    <property type="entry name" value="cNMP-bd_dom_sf"/>
</dbReference>
<sequence>MEATWSALQLALVLWVAVAVPLEIGFDTFRGVAALTAMSWVVSVCFGLDVLVRFRTTFTTPQGEVVRSPGRIATRYLRGLFVLDVAAALPVQAFLGGTGLSEYALWFQLLKLPRIFRLSELLALSRTKYDNLMAAGRLLGLMLLVTLVGDRPDTFNNVERVLAILLLIIGTCFFAITVSAMSLLVSNLWSMAARHEQREALAREALEYAGAAPEVHERVSAYFRRMADVEHPGAEGVALLSELPAGLHAEVQLFAFCERPFVWRLSQRLRIAAFMPRDVIYEYGSVGHEMYVIWKGAVALLGPGGAVAALQCAGDHFGELGLMTANTPRPHKAVALQPCDTVVLGRWDLLDVMRDFPDSAALVSERSQVQLEDHEAGPAIWAAALVAGGGGEDEGPDGPEPGQEGQEAAAEPRRRPRRQRKDSWEEQPASAAVAVVSVSSDPAGNVWRQQRGSVEVSASSSSSGGGVPASRLTRHTAEKQRLAPVVDSEGSGRHNYALAGKPVGLLSRSSSGAVSRSPSGGGLPAWPLRLGSSSTRVHPIDPRTSDSGAEGPEARSPFSAAAAAAAATPTLARAPSALDDVEDLRPSASSSTPGLPGPAQGLPLSPRWAQPSAPASDPAGSVSPRAGAGPVAEATEALSPALQPGEITPGPGLGGRRRSSGDPGALGFAARGVANPSRHGPPSPLPAGSTAAGARATGRMGSNRRRSIGGPGDVGDWLAGLLGGNGATRALESPHLLASSELSPQPPRQSVDDRAGTAAANARPNSTLSPPRPEPRLSLERSPLPGAHLASPHTSLGSPLLGAARATARDRRASSDYRSAGSFTAPDDRGAGAPASAGWRPALTRQEESDELMHEWHAEAAGEDIVGTWGPAPSSSRPQPLSPLVLPPQPAALRQRRQRRPSLVLAELMGGALASNTLSGSRPTTGEGYVGAAGAAEPPAPFTPTAGLTSPVAGPRNNAVPAATFARAAARADRRAPSTQAAGSRGVDGNARALSGGGRVARAMANVAAKTAGILQTQLSGGRSGGRDPAAEDDGLPMGDQRAASSMGDQVHLLSMPFQPLFGVDPLRPLVPSAAYTAAATSTYHSSSVRGYDRESDGQGRAGLEAGRGGAEPEDEDSAALEARVAKLELELETARAALEQSRAQVATWQADPIRVPAVASLVRREVAAVAARLGALVESALGAVSDKLGRLSEGAELLTAAVAAADERLHQLEVEARHSRGALGVLEGTEELEAATAAASASGAGPLLSRAASRRGSMSGAAGAAAAAATSGSGAIGRRGSLLMLSSLAGLAAGGRSRRGSVVMPAARRPSGLLGWGSGVLSGALLDSAEPPEGEAGAGRGGPTAARPPAADRARRPSGGEGLLGDAALGAALFAATLDRAASRKNSLRRMSTLSAAPPWLAPPEGDGVGGTESSVLQAAPTLSRAASLSRRTSFSRQGPLSRASSIRQKGTSLAGGAEEGTDNDGPGSGVISPVHSLPSLAQLTTALHSLDSRLGAASPRRHAAAPGGQGRRMSIRWAAGADGGSGPDPLDMTSFATEALQDVSVRGGRYGGASSAHSRSYGQLHEEGSGGTLAGESSQDLLSLLAAADASPLASPPVISVLKRDASMRSGSAPQLPSFGLLKRTKSQRMDEARESGAGAGA</sequence>
<feature type="transmembrane region" description="Helical" evidence="9">
    <location>
        <begin position="161"/>
        <end position="189"/>
    </location>
</feature>
<dbReference type="PROSITE" id="PS50042">
    <property type="entry name" value="CNMP_BINDING_3"/>
    <property type="match status" value="1"/>
</dbReference>
<evidence type="ECO:0000256" key="9">
    <source>
        <dbReference type="SAM" id="Phobius"/>
    </source>
</evidence>
<feature type="compositionally biased region" description="Low complexity" evidence="8">
    <location>
        <begin position="924"/>
        <end position="947"/>
    </location>
</feature>
<feature type="region of interest" description="Disordered" evidence="8">
    <location>
        <begin position="1608"/>
        <end position="1644"/>
    </location>
</feature>
<evidence type="ECO:0000256" key="4">
    <source>
        <dbReference type="ARBA" id="ARBA00022989"/>
    </source>
</evidence>
<feature type="compositionally biased region" description="Low complexity" evidence="8">
    <location>
        <begin position="1326"/>
        <end position="1336"/>
    </location>
</feature>
<feature type="region of interest" description="Disordered" evidence="8">
    <location>
        <begin position="1326"/>
        <end position="1363"/>
    </location>
</feature>